<accession>A0ABM1QGQ3</accession>
<proteinExistence type="predicted"/>
<keyword evidence="2" id="KW-1185">Reference proteome</keyword>
<gene>
    <name evidence="3" type="primary">LOC109125203</name>
</gene>
<evidence type="ECO:0000313" key="3">
    <source>
        <dbReference type="RefSeq" id="XP_019085941.1"/>
    </source>
</evidence>
<feature type="compositionally biased region" description="Polar residues" evidence="1">
    <location>
        <begin position="47"/>
        <end position="56"/>
    </location>
</feature>
<feature type="compositionally biased region" description="Basic and acidic residues" evidence="1">
    <location>
        <begin position="100"/>
        <end position="114"/>
    </location>
</feature>
<reference evidence="3" key="2">
    <citation type="submission" date="2025-08" db="UniProtKB">
        <authorList>
            <consortium name="RefSeq"/>
        </authorList>
    </citation>
    <scope>IDENTIFICATION</scope>
    <source>
        <tissue evidence="3">Leaf</tissue>
    </source>
</reference>
<evidence type="ECO:0000256" key="1">
    <source>
        <dbReference type="SAM" id="MobiDB-lite"/>
    </source>
</evidence>
<feature type="compositionally biased region" description="Polar residues" evidence="1">
    <location>
        <begin position="1"/>
        <end position="11"/>
    </location>
</feature>
<reference evidence="2" key="1">
    <citation type="journal article" date="2014" name="Nat. Commun.">
        <title>The emerging biofuel crop Camelina sativa retains a highly undifferentiated hexaploid genome structure.</title>
        <authorList>
            <person name="Kagale S."/>
            <person name="Koh C."/>
            <person name="Nixon J."/>
            <person name="Bollina V."/>
            <person name="Clarke W.E."/>
            <person name="Tuteja R."/>
            <person name="Spillane C."/>
            <person name="Robinson S.J."/>
            <person name="Links M.G."/>
            <person name="Clarke C."/>
            <person name="Higgins E.E."/>
            <person name="Huebert T."/>
            <person name="Sharpe A.G."/>
            <person name="Parkin I.A."/>
        </authorList>
    </citation>
    <scope>NUCLEOTIDE SEQUENCE [LARGE SCALE GENOMIC DNA]</scope>
    <source>
        <strain evidence="2">cv. DH55</strain>
    </source>
</reference>
<protein>
    <submittedName>
        <fullName evidence="3">Vicilin-like seed storage protein At2g18540</fullName>
    </submittedName>
</protein>
<dbReference type="RefSeq" id="XP_019085941.1">
    <property type="nucleotide sequence ID" value="XM_019230396.1"/>
</dbReference>
<evidence type="ECO:0000313" key="2">
    <source>
        <dbReference type="Proteomes" id="UP000694864"/>
    </source>
</evidence>
<feature type="compositionally biased region" description="Basic and acidic residues" evidence="1">
    <location>
        <begin position="78"/>
        <end position="89"/>
    </location>
</feature>
<dbReference type="GeneID" id="109125203"/>
<dbReference type="Proteomes" id="UP000694864">
    <property type="component" value="Chromosome 9"/>
</dbReference>
<feature type="compositionally biased region" description="Basic and acidic residues" evidence="1">
    <location>
        <begin position="27"/>
        <end position="46"/>
    </location>
</feature>
<feature type="region of interest" description="Disordered" evidence="1">
    <location>
        <begin position="1"/>
        <end position="114"/>
    </location>
</feature>
<sequence>MAESLEASTQEIFPPLRPHQKVDEEDGEKKKEEEPLKSDFSTKEDASPSQHQGQENDTAEGMNEDKKKRGGKPKRVTKKETENKDEKKQAPRAKKARATKPQEEPDYFKEKRNLQDLWKAAFPGYRQCP</sequence>
<name>A0ABM1QGQ3_CAMSA</name>
<dbReference type="Gene3D" id="6.10.250.2770">
    <property type="match status" value="1"/>
</dbReference>
<feature type="compositionally biased region" description="Basic residues" evidence="1">
    <location>
        <begin position="68"/>
        <end position="77"/>
    </location>
</feature>
<organism evidence="2 3">
    <name type="scientific">Camelina sativa</name>
    <name type="common">False flax</name>
    <name type="synonym">Myagrum sativum</name>
    <dbReference type="NCBI Taxonomy" id="90675"/>
    <lineage>
        <taxon>Eukaryota</taxon>
        <taxon>Viridiplantae</taxon>
        <taxon>Streptophyta</taxon>
        <taxon>Embryophyta</taxon>
        <taxon>Tracheophyta</taxon>
        <taxon>Spermatophyta</taxon>
        <taxon>Magnoliopsida</taxon>
        <taxon>eudicotyledons</taxon>
        <taxon>Gunneridae</taxon>
        <taxon>Pentapetalae</taxon>
        <taxon>rosids</taxon>
        <taxon>malvids</taxon>
        <taxon>Brassicales</taxon>
        <taxon>Brassicaceae</taxon>
        <taxon>Camelineae</taxon>
        <taxon>Camelina</taxon>
    </lineage>
</organism>